<dbReference type="InterPro" id="IPR007627">
    <property type="entry name" value="RNA_pol_sigma70_r2"/>
</dbReference>
<dbReference type="InterPro" id="IPR014327">
    <property type="entry name" value="RNA_pol_sigma70_bacteroid"/>
</dbReference>
<evidence type="ECO:0000256" key="2">
    <source>
        <dbReference type="ARBA" id="ARBA00023015"/>
    </source>
</evidence>
<dbReference type="PANTHER" id="PTHR43133">
    <property type="entry name" value="RNA POLYMERASE ECF-TYPE SIGMA FACTO"/>
    <property type="match status" value="1"/>
</dbReference>
<dbReference type="Gene3D" id="1.10.10.10">
    <property type="entry name" value="Winged helix-like DNA-binding domain superfamily/Winged helix DNA-binding domain"/>
    <property type="match status" value="1"/>
</dbReference>
<dbReference type="InterPro" id="IPR013324">
    <property type="entry name" value="RNA_pol_sigma_r3/r4-like"/>
</dbReference>
<evidence type="ECO:0000256" key="1">
    <source>
        <dbReference type="ARBA" id="ARBA00010641"/>
    </source>
</evidence>
<evidence type="ECO:0000259" key="5">
    <source>
        <dbReference type="Pfam" id="PF04542"/>
    </source>
</evidence>
<dbReference type="NCBIfam" id="TIGR02937">
    <property type="entry name" value="sigma70-ECF"/>
    <property type="match status" value="1"/>
</dbReference>
<dbReference type="InterPro" id="IPR013325">
    <property type="entry name" value="RNA_pol_sigma_r2"/>
</dbReference>
<accession>A0A4Q7N0X8</accession>
<dbReference type="Proteomes" id="UP000293874">
    <property type="component" value="Unassembled WGS sequence"/>
</dbReference>
<dbReference type="PANTHER" id="PTHR43133:SF46">
    <property type="entry name" value="RNA POLYMERASE SIGMA-70 FACTOR ECF SUBFAMILY"/>
    <property type="match status" value="1"/>
</dbReference>
<dbReference type="InterPro" id="IPR039425">
    <property type="entry name" value="RNA_pol_sigma-70-like"/>
</dbReference>
<feature type="domain" description="RNA polymerase sigma-70 region 2" evidence="5">
    <location>
        <begin position="27"/>
        <end position="93"/>
    </location>
</feature>
<organism evidence="7 8">
    <name type="scientific">Pseudobacter ginsenosidimutans</name>
    <dbReference type="NCBI Taxonomy" id="661488"/>
    <lineage>
        <taxon>Bacteria</taxon>
        <taxon>Pseudomonadati</taxon>
        <taxon>Bacteroidota</taxon>
        <taxon>Chitinophagia</taxon>
        <taxon>Chitinophagales</taxon>
        <taxon>Chitinophagaceae</taxon>
        <taxon>Pseudobacter</taxon>
    </lineage>
</organism>
<dbReference type="Pfam" id="PF08281">
    <property type="entry name" value="Sigma70_r4_2"/>
    <property type="match status" value="1"/>
</dbReference>
<keyword evidence="3" id="KW-0731">Sigma factor</keyword>
<dbReference type="AlphaFoldDB" id="A0A4Q7N0X8"/>
<dbReference type="EMBL" id="SGXA01000001">
    <property type="protein sequence ID" value="RZS74973.1"/>
    <property type="molecule type" value="Genomic_DNA"/>
</dbReference>
<dbReference type="GO" id="GO:0016987">
    <property type="term" value="F:sigma factor activity"/>
    <property type="evidence" value="ECO:0007669"/>
    <property type="project" value="UniProtKB-KW"/>
</dbReference>
<reference evidence="7 8" key="1">
    <citation type="submission" date="2019-02" db="EMBL/GenBank/DDBJ databases">
        <title>Genomic Encyclopedia of Type Strains, Phase IV (KMG-IV): sequencing the most valuable type-strain genomes for metagenomic binning, comparative biology and taxonomic classification.</title>
        <authorList>
            <person name="Goeker M."/>
        </authorList>
    </citation>
    <scope>NUCLEOTIDE SEQUENCE [LARGE SCALE GENOMIC DNA]</scope>
    <source>
        <strain evidence="7 8">DSM 18116</strain>
    </source>
</reference>
<proteinExistence type="inferred from homology"/>
<dbReference type="SUPFAM" id="SSF88946">
    <property type="entry name" value="Sigma2 domain of RNA polymerase sigma factors"/>
    <property type="match status" value="1"/>
</dbReference>
<keyword evidence="2" id="KW-0805">Transcription regulation</keyword>
<dbReference type="GO" id="GO:0003677">
    <property type="term" value="F:DNA binding"/>
    <property type="evidence" value="ECO:0007669"/>
    <property type="project" value="InterPro"/>
</dbReference>
<evidence type="ECO:0000313" key="8">
    <source>
        <dbReference type="Proteomes" id="UP000293874"/>
    </source>
</evidence>
<dbReference type="SUPFAM" id="SSF88659">
    <property type="entry name" value="Sigma3 and sigma4 domains of RNA polymerase sigma factors"/>
    <property type="match status" value="1"/>
</dbReference>
<dbReference type="CDD" id="cd06171">
    <property type="entry name" value="Sigma70_r4"/>
    <property type="match status" value="1"/>
</dbReference>
<evidence type="ECO:0000256" key="4">
    <source>
        <dbReference type="ARBA" id="ARBA00023163"/>
    </source>
</evidence>
<sequence length="199" mass="23480">MNTAEPNTEQELLRLVAEGHQHAFEKLYHRYKQYIFHSSLSILKSTAAAQDSLQDIFIKIWVNRESLHQMDHFTAWLNTIMRNHLYNKLRQQAQQEKYLAYAMHEKPDTFSEATYNEAELKELTILVADAKKKLSPQQQKVFELSRIQGLKHREIAEAMNISQETVKKYIMDAMKQVRDYLRQHGRQVSVILLLQLLNP</sequence>
<protein>
    <submittedName>
        <fullName evidence="7">RNA polymerase sigma-70 factor (ECF subfamily)</fullName>
    </submittedName>
</protein>
<evidence type="ECO:0000256" key="3">
    <source>
        <dbReference type="ARBA" id="ARBA00023082"/>
    </source>
</evidence>
<dbReference type="OrthoDB" id="799938at2"/>
<gene>
    <name evidence="7" type="ORF">EV199_0825</name>
</gene>
<comment type="caution">
    <text evidence="7">The sequence shown here is derived from an EMBL/GenBank/DDBJ whole genome shotgun (WGS) entry which is preliminary data.</text>
</comment>
<dbReference type="Pfam" id="PF04542">
    <property type="entry name" value="Sigma70_r2"/>
    <property type="match status" value="1"/>
</dbReference>
<keyword evidence="4" id="KW-0804">Transcription</keyword>
<dbReference type="InterPro" id="IPR014284">
    <property type="entry name" value="RNA_pol_sigma-70_dom"/>
</dbReference>
<dbReference type="RefSeq" id="WP_158643997.1">
    <property type="nucleotide sequence ID" value="NZ_CP042431.1"/>
</dbReference>
<name>A0A4Q7N0X8_9BACT</name>
<dbReference type="Gene3D" id="1.10.1740.10">
    <property type="match status" value="1"/>
</dbReference>
<dbReference type="InterPro" id="IPR013249">
    <property type="entry name" value="RNA_pol_sigma70_r4_t2"/>
</dbReference>
<evidence type="ECO:0000313" key="7">
    <source>
        <dbReference type="EMBL" id="RZS74973.1"/>
    </source>
</evidence>
<keyword evidence="8" id="KW-1185">Reference proteome</keyword>
<dbReference type="NCBIfam" id="TIGR02985">
    <property type="entry name" value="Sig70_bacteroi1"/>
    <property type="match status" value="1"/>
</dbReference>
<evidence type="ECO:0000259" key="6">
    <source>
        <dbReference type="Pfam" id="PF08281"/>
    </source>
</evidence>
<dbReference type="InterPro" id="IPR036388">
    <property type="entry name" value="WH-like_DNA-bd_sf"/>
</dbReference>
<dbReference type="GO" id="GO:0006352">
    <property type="term" value="P:DNA-templated transcription initiation"/>
    <property type="evidence" value="ECO:0007669"/>
    <property type="project" value="InterPro"/>
</dbReference>
<feature type="domain" description="RNA polymerase sigma factor 70 region 4 type 2" evidence="6">
    <location>
        <begin position="129"/>
        <end position="176"/>
    </location>
</feature>
<comment type="similarity">
    <text evidence="1">Belongs to the sigma-70 factor family. ECF subfamily.</text>
</comment>